<proteinExistence type="predicted"/>
<gene>
    <name evidence="1" type="ORF">EZS27_003484</name>
</gene>
<reference evidence="1" key="1">
    <citation type="submission" date="2019-03" db="EMBL/GenBank/DDBJ databases">
        <title>Single cell metagenomics reveals metabolic interactions within the superorganism composed of flagellate Streblomastix strix and complex community of Bacteroidetes bacteria on its surface.</title>
        <authorList>
            <person name="Treitli S.C."/>
            <person name="Kolisko M."/>
            <person name="Husnik F."/>
            <person name="Keeling P."/>
            <person name="Hampl V."/>
        </authorList>
    </citation>
    <scope>NUCLEOTIDE SEQUENCE</scope>
    <source>
        <strain evidence="1">STM</strain>
    </source>
</reference>
<organism evidence="1">
    <name type="scientific">termite gut metagenome</name>
    <dbReference type="NCBI Taxonomy" id="433724"/>
    <lineage>
        <taxon>unclassified sequences</taxon>
        <taxon>metagenomes</taxon>
        <taxon>organismal metagenomes</taxon>
    </lineage>
</organism>
<dbReference type="InterPro" id="IPR036278">
    <property type="entry name" value="Sialidase_sf"/>
</dbReference>
<name>A0A5J4ST18_9ZZZZ</name>
<accession>A0A5J4ST18</accession>
<dbReference type="AlphaFoldDB" id="A0A5J4ST18"/>
<protein>
    <recommendedName>
        <fullName evidence="2">Neuraminidase</fullName>
    </recommendedName>
</protein>
<evidence type="ECO:0000313" key="1">
    <source>
        <dbReference type="EMBL" id="KAA6349088.1"/>
    </source>
</evidence>
<dbReference type="Pfam" id="PF15892">
    <property type="entry name" value="BNR_4"/>
    <property type="match status" value="1"/>
</dbReference>
<dbReference type="SUPFAM" id="SSF50939">
    <property type="entry name" value="Sialidases"/>
    <property type="match status" value="1"/>
</dbReference>
<sequence>MKKIKRILVGVLFFQSLLVCSQNHSPDVVPYGWAKNSVNTVIFRNNSIVSFDTIQFIAYYNGEGRLCVAKRSLENEKWDINETSYKGNVNDAHNCISIMIDGEGYLHVTWDHHNSPLNYARSKRPLSLDLEEKQAMTGVLENKVTYPGFYKMGNGDLLFMYRDGGSGNGNLALNSYRTQTKKWVQLHSNLIDGEDIRSAYWQACTDNKGGIHLSWVWRETPDVASNHDMCYAYSEDGGKTWTNSKGHRYKLPITAETAEYSGMIPPNSELINQTSMTTDMEGNPYIATYYRKADSQIPQYHIIYLDNHKQWKDISLNFRKTPFSLSGLGTKKIPISRPQLICQDGNGKKQFFLVYRDEERGSKVSIAICDDLSINQWQVKDLTSYSVGEWEPTFDTELWRKQQKLNLFVQKVEQGDGEKISDLGSQPILIIDK</sequence>
<dbReference type="EMBL" id="SNRY01000054">
    <property type="protein sequence ID" value="KAA6349088.1"/>
    <property type="molecule type" value="Genomic_DNA"/>
</dbReference>
<evidence type="ECO:0008006" key="2">
    <source>
        <dbReference type="Google" id="ProtNLM"/>
    </source>
</evidence>
<comment type="caution">
    <text evidence="1">The sequence shown here is derived from an EMBL/GenBank/DDBJ whole genome shotgun (WGS) entry which is preliminary data.</text>
</comment>